<reference evidence="1 2" key="1">
    <citation type="submission" date="2019-02" db="EMBL/GenBank/DDBJ databases">
        <title>Deep-cultivation of Planctomycetes and their phenomic and genomic characterization uncovers novel biology.</title>
        <authorList>
            <person name="Wiegand S."/>
            <person name="Jogler M."/>
            <person name="Boedeker C."/>
            <person name="Pinto D."/>
            <person name="Vollmers J."/>
            <person name="Rivas-Marin E."/>
            <person name="Kohn T."/>
            <person name="Peeters S.H."/>
            <person name="Heuer A."/>
            <person name="Rast P."/>
            <person name="Oberbeckmann S."/>
            <person name="Bunk B."/>
            <person name="Jeske O."/>
            <person name="Meyerdierks A."/>
            <person name="Storesund J.E."/>
            <person name="Kallscheuer N."/>
            <person name="Luecker S."/>
            <person name="Lage O.M."/>
            <person name="Pohl T."/>
            <person name="Merkel B.J."/>
            <person name="Hornburger P."/>
            <person name="Mueller R.-W."/>
            <person name="Bruemmer F."/>
            <person name="Labrenz M."/>
            <person name="Spormann A.M."/>
            <person name="Op den Camp H."/>
            <person name="Overmann J."/>
            <person name="Amann R."/>
            <person name="Jetten M.S.M."/>
            <person name="Mascher T."/>
            <person name="Medema M.H."/>
            <person name="Devos D.P."/>
            <person name="Kaster A.-K."/>
            <person name="Ovreas L."/>
            <person name="Rohde M."/>
            <person name="Galperin M.Y."/>
            <person name="Jogler C."/>
        </authorList>
    </citation>
    <scope>NUCLEOTIDE SEQUENCE [LARGE SCALE GENOMIC DNA]</scope>
    <source>
        <strain evidence="1 2">ElP</strain>
    </source>
</reference>
<keyword evidence="2" id="KW-1185">Reference proteome</keyword>
<dbReference type="AlphaFoldDB" id="A0A518H1U6"/>
<evidence type="ECO:0000313" key="2">
    <source>
        <dbReference type="Proteomes" id="UP000317835"/>
    </source>
</evidence>
<accession>A0A518H1U6</accession>
<gene>
    <name evidence="1" type="ORF">ElP_27140</name>
</gene>
<dbReference type="Proteomes" id="UP000317835">
    <property type="component" value="Chromosome"/>
</dbReference>
<sequence length="199" mass="20642">MIRTCRWTAPMGGVLALVVVAGPAWAGGGSVSKPFKISGEGIAPMGLPLPGQGAGPHWIDGQATHLGRHHGEGTVVTDTAVVDLEDGVITGEFGGGSPFVFEGANGDLLVTYYGRPEFGAEEVGTFTLDILGVTAGGDLIVEAAWVAEFVVQPGASTGKFRGVTGSWIMYAYSDPFVLGSTDPAAYRWEGEGRLSFPKK</sequence>
<proteinExistence type="predicted"/>
<protein>
    <submittedName>
        <fullName evidence="1">Uncharacterized protein</fullName>
    </submittedName>
</protein>
<organism evidence="1 2">
    <name type="scientific">Tautonia plasticadhaerens</name>
    <dbReference type="NCBI Taxonomy" id="2527974"/>
    <lineage>
        <taxon>Bacteria</taxon>
        <taxon>Pseudomonadati</taxon>
        <taxon>Planctomycetota</taxon>
        <taxon>Planctomycetia</taxon>
        <taxon>Isosphaerales</taxon>
        <taxon>Isosphaeraceae</taxon>
        <taxon>Tautonia</taxon>
    </lineage>
</organism>
<dbReference type="RefSeq" id="WP_145269986.1">
    <property type="nucleotide sequence ID" value="NZ_CP036426.1"/>
</dbReference>
<name>A0A518H1U6_9BACT</name>
<dbReference type="OrthoDB" id="288204at2"/>
<dbReference type="KEGG" id="tpla:ElP_27140"/>
<evidence type="ECO:0000313" key="1">
    <source>
        <dbReference type="EMBL" id="QDV34817.1"/>
    </source>
</evidence>
<dbReference type="EMBL" id="CP036426">
    <property type="protein sequence ID" value="QDV34817.1"/>
    <property type="molecule type" value="Genomic_DNA"/>
</dbReference>